<organism evidence="2 3">
    <name type="scientific">Dyella monticola</name>
    <dbReference type="NCBI Taxonomy" id="1927958"/>
    <lineage>
        <taxon>Bacteria</taxon>
        <taxon>Pseudomonadati</taxon>
        <taxon>Pseudomonadota</taxon>
        <taxon>Gammaproteobacteria</taxon>
        <taxon>Lysobacterales</taxon>
        <taxon>Rhodanobacteraceae</taxon>
        <taxon>Dyella</taxon>
    </lineage>
</organism>
<protein>
    <submittedName>
        <fullName evidence="2">Uncharacterized protein</fullName>
    </submittedName>
</protein>
<comment type="caution">
    <text evidence="2">The sequence shown here is derived from an EMBL/GenBank/DDBJ whole genome shotgun (WGS) entry which is preliminary data.</text>
</comment>
<feature type="compositionally biased region" description="Acidic residues" evidence="1">
    <location>
        <begin position="72"/>
        <end position="81"/>
    </location>
</feature>
<dbReference type="AlphaFoldDB" id="A0A370WTN3"/>
<evidence type="ECO:0000313" key="2">
    <source>
        <dbReference type="EMBL" id="RDS79519.1"/>
    </source>
</evidence>
<evidence type="ECO:0000256" key="1">
    <source>
        <dbReference type="SAM" id="MobiDB-lite"/>
    </source>
</evidence>
<reference evidence="2 3" key="1">
    <citation type="submission" date="2018-07" db="EMBL/GenBank/DDBJ databases">
        <title>Dyella monticola sp. nov. and Dyella psychrodurans sp. nov. isolated from monsoon evergreen broad-leaved forest soil of Dinghu Mountain, China.</title>
        <authorList>
            <person name="Gao Z."/>
            <person name="Qiu L."/>
        </authorList>
    </citation>
    <scope>NUCLEOTIDE SEQUENCE [LARGE SCALE GENOMIC DNA]</scope>
    <source>
        <strain evidence="2 3">4G-K06</strain>
    </source>
</reference>
<dbReference type="RefSeq" id="WP_115496796.1">
    <property type="nucleotide sequence ID" value="NZ_QRBE01000012.1"/>
</dbReference>
<evidence type="ECO:0000313" key="3">
    <source>
        <dbReference type="Proteomes" id="UP000254258"/>
    </source>
</evidence>
<sequence>MPDTIELLEAIGKDASLRHASADELAAALGEAQASEALITAAATGDKEQLAVELGHRQCDPPQVSQGPGHEEEPDQEDGDDTPQRSPAPDRDPSSTKR</sequence>
<keyword evidence="3" id="KW-1185">Reference proteome</keyword>
<accession>A0A370WTN3</accession>
<dbReference type="OrthoDB" id="5959647at2"/>
<proteinExistence type="predicted"/>
<name>A0A370WTN3_9GAMM</name>
<dbReference type="EMBL" id="QRBE01000012">
    <property type="protein sequence ID" value="RDS79519.1"/>
    <property type="molecule type" value="Genomic_DNA"/>
</dbReference>
<dbReference type="Proteomes" id="UP000254258">
    <property type="component" value="Unassembled WGS sequence"/>
</dbReference>
<feature type="compositionally biased region" description="Basic and acidic residues" evidence="1">
    <location>
        <begin position="88"/>
        <end position="98"/>
    </location>
</feature>
<feature type="region of interest" description="Disordered" evidence="1">
    <location>
        <begin position="54"/>
        <end position="98"/>
    </location>
</feature>
<gene>
    <name evidence="2" type="ORF">DWU98_17125</name>
</gene>